<evidence type="ECO:0000259" key="7">
    <source>
        <dbReference type="PROSITE" id="PS51935"/>
    </source>
</evidence>
<evidence type="ECO:0000256" key="5">
    <source>
        <dbReference type="SAM" id="MobiDB-lite"/>
    </source>
</evidence>
<feature type="compositionally biased region" description="Pro residues" evidence="5">
    <location>
        <begin position="301"/>
        <end position="322"/>
    </location>
</feature>
<dbReference type="PANTHER" id="PTHR47359:SF3">
    <property type="entry name" value="NLP_P60 DOMAIN-CONTAINING PROTEIN-RELATED"/>
    <property type="match status" value="1"/>
</dbReference>
<evidence type="ECO:0000256" key="4">
    <source>
        <dbReference type="ARBA" id="ARBA00022807"/>
    </source>
</evidence>
<organism evidence="8 9">
    <name type="scientific">Arthrobacter silviterrae</name>
    <dbReference type="NCBI Taxonomy" id="2026658"/>
    <lineage>
        <taxon>Bacteria</taxon>
        <taxon>Bacillati</taxon>
        <taxon>Actinomycetota</taxon>
        <taxon>Actinomycetes</taxon>
        <taxon>Micrococcales</taxon>
        <taxon>Micrococcaceae</taxon>
        <taxon>Arthrobacter</taxon>
    </lineage>
</organism>
<reference evidence="8 9" key="1">
    <citation type="submission" date="2020-02" db="EMBL/GenBank/DDBJ databases">
        <title>Genome sequence of the type strain DSM 27180 of Arthrobacter silviterrae.</title>
        <authorList>
            <person name="Gao J."/>
            <person name="Sun J."/>
        </authorList>
    </citation>
    <scope>NUCLEOTIDE SEQUENCE [LARGE SCALE GENOMIC DNA]</scope>
    <source>
        <strain evidence="8 9">DSM 27180</strain>
    </source>
</reference>
<evidence type="ECO:0000313" key="9">
    <source>
        <dbReference type="Proteomes" id="UP000479226"/>
    </source>
</evidence>
<evidence type="ECO:0000256" key="6">
    <source>
        <dbReference type="SAM" id="SignalP"/>
    </source>
</evidence>
<feature type="chain" id="PRO_5045066835" evidence="6">
    <location>
        <begin position="30"/>
        <end position="486"/>
    </location>
</feature>
<name>A0ABX0DCZ8_9MICC</name>
<comment type="caution">
    <text evidence="8">The sequence shown here is derived from an EMBL/GenBank/DDBJ whole genome shotgun (WGS) entry which is preliminary data.</text>
</comment>
<keyword evidence="6" id="KW-0732">Signal</keyword>
<accession>A0ABX0DCZ8</accession>
<proteinExistence type="inferred from homology"/>
<dbReference type="PANTHER" id="PTHR47359">
    <property type="entry name" value="PEPTIDOGLYCAN DL-ENDOPEPTIDASE CWLO"/>
    <property type="match status" value="1"/>
</dbReference>
<dbReference type="Pfam" id="PF00877">
    <property type="entry name" value="NLPC_P60"/>
    <property type="match status" value="1"/>
</dbReference>
<dbReference type="EMBL" id="JAAKZI010000002">
    <property type="protein sequence ID" value="NGN82295.1"/>
    <property type="molecule type" value="Genomic_DNA"/>
</dbReference>
<dbReference type="InterPro" id="IPR000064">
    <property type="entry name" value="NLP_P60_dom"/>
</dbReference>
<keyword evidence="4" id="KW-0788">Thiol protease</keyword>
<comment type="similarity">
    <text evidence="1">Belongs to the peptidase C40 family.</text>
</comment>
<evidence type="ECO:0000313" key="8">
    <source>
        <dbReference type="EMBL" id="NGN82295.1"/>
    </source>
</evidence>
<keyword evidence="2" id="KW-0645">Protease</keyword>
<dbReference type="PROSITE" id="PS51935">
    <property type="entry name" value="NLPC_P60"/>
    <property type="match status" value="1"/>
</dbReference>
<protein>
    <submittedName>
        <fullName evidence="8">C40 family peptidase</fullName>
    </submittedName>
</protein>
<dbReference type="SUPFAM" id="SSF54001">
    <property type="entry name" value="Cysteine proteinases"/>
    <property type="match status" value="1"/>
</dbReference>
<dbReference type="InterPro" id="IPR051794">
    <property type="entry name" value="PG_Endopeptidase_C40"/>
</dbReference>
<evidence type="ECO:0000256" key="3">
    <source>
        <dbReference type="ARBA" id="ARBA00022801"/>
    </source>
</evidence>
<dbReference type="Gene3D" id="3.90.1720.10">
    <property type="entry name" value="endopeptidase domain like (from Nostoc punctiforme)"/>
    <property type="match status" value="1"/>
</dbReference>
<dbReference type="RefSeq" id="WP_165180375.1">
    <property type="nucleotide sequence ID" value="NZ_JAAKZI010000002.1"/>
</dbReference>
<evidence type="ECO:0000256" key="2">
    <source>
        <dbReference type="ARBA" id="ARBA00022670"/>
    </source>
</evidence>
<feature type="compositionally biased region" description="Low complexity" evidence="5">
    <location>
        <begin position="283"/>
        <end position="300"/>
    </location>
</feature>
<dbReference type="Proteomes" id="UP000479226">
    <property type="component" value="Unassembled WGS sequence"/>
</dbReference>
<feature type="domain" description="NlpC/P60" evidence="7">
    <location>
        <begin position="359"/>
        <end position="486"/>
    </location>
</feature>
<feature type="region of interest" description="Disordered" evidence="5">
    <location>
        <begin position="283"/>
        <end position="322"/>
    </location>
</feature>
<evidence type="ECO:0000256" key="1">
    <source>
        <dbReference type="ARBA" id="ARBA00007074"/>
    </source>
</evidence>
<sequence>MSLPRLVRGTTVLACAAFAATAVVAPAHAAAPAFVAAPAFSAFTSVPASPAIPSTDDIDQAKKSEAATAAESAKIDALLGSANERLQGSLSGTIRANSAYTDALVALDQRRTEATQAKAQADAAAKQYKTAKAHLGALAGNLYKTGGMNLDVQALIGSTSADNAMYQASTLMALSTDRANTFDTAAAASASSTALQAQAAAAQKAADDAARLAEQSKLAAQSATGALAAVVKENQAQRDVLLKQLASLHNTTVALEGARVDGLAKKAEEAALQAQIAASTRAPAPVAPAAPAAPAQNAPSQPQPAQPAQPKPAAPPVAPPAPPVAPPAPPVLPPAPPVVPPVIPPAPPVAPPAPTQPTGSYIQTMVNFALSKSGTPYQWGGTGPVGYDCSGLVQQAFAAAGVSVPRTGTEQFWAAPQRVPLSQMRYGDLLVFDESPAGSGSFGHIAIYLGNDQVVQALSPGFATGVYSISSMLQFGMTLYPYAARY</sequence>
<keyword evidence="3" id="KW-0378">Hydrolase</keyword>
<feature type="signal peptide" evidence="6">
    <location>
        <begin position="1"/>
        <end position="29"/>
    </location>
</feature>
<dbReference type="InterPro" id="IPR038765">
    <property type="entry name" value="Papain-like_cys_pep_sf"/>
</dbReference>
<keyword evidence="9" id="KW-1185">Reference proteome</keyword>
<gene>
    <name evidence="8" type="ORF">G6N77_02295</name>
</gene>